<accession>A0ABQ5WS24</accession>
<evidence type="ECO:0000313" key="2">
    <source>
        <dbReference type="Proteomes" id="UP001156629"/>
    </source>
</evidence>
<dbReference type="GeneID" id="76195527"/>
<gene>
    <name evidence="1" type="ORF">GCM10007870_16470</name>
</gene>
<name>A0ABQ5WS24_9PROT</name>
<protein>
    <submittedName>
        <fullName evidence="1">Uncharacterized protein</fullName>
    </submittedName>
</protein>
<comment type="caution">
    <text evidence="1">The sequence shown here is derived from an EMBL/GenBank/DDBJ whole genome shotgun (WGS) entry which is preliminary data.</text>
</comment>
<reference evidence="2" key="1">
    <citation type="journal article" date="2019" name="Int. J. Syst. Evol. Microbiol.">
        <title>The Global Catalogue of Microorganisms (GCM) 10K type strain sequencing project: providing services to taxonomists for standard genome sequencing and annotation.</title>
        <authorList>
            <consortium name="The Broad Institute Genomics Platform"/>
            <consortium name="The Broad Institute Genome Sequencing Center for Infectious Disease"/>
            <person name="Wu L."/>
            <person name="Ma J."/>
        </authorList>
    </citation>
    <scope>NUCLEOTIDE SEQUENCE [LARGE SCALE GENOMIC DNA]</scope>
    <source>
        <strain evidence="2">NBRC 3266</strain>
    </source>
</reference>
<dbReference type="Proteomes" id="UP001156629">
    <property type="component" value="Unassembled WGS sequence"/>
</dbReference>
<organism evidence="1 2">
    <name type="scientific">Gluconobacter kondonii</name>
    <dbReference type="NCBI Taxonomy" id="941463"/>
    <lineage>
        <taxon>Bacteria</taxon>
        <taxon>Pseudomonadati</taxon>
        <taxon>Pseudomonadota</taxon>
        <taxon>Alphaproteobacteria</taxon>
        <taxon>Acetobacterales</taxon>
        <taxon>Acetobacteraceae</taxon>
        <taxon>Gluconobacter</taxon>
    </lineage>
</organism>
<sequence>MAENPLVIAMENIANRRRKLQAEMAELDKMLYDLSKYSEVSIETIFKYLDDIYNNEIDETPSDGLQRISEKELEAFVIHFIQMNGPMDVDSILHLLRIHGYDAGGADKRKNLNTRLWRITKENNPISKRDDGFYIVNMPNGNGMI</sequence>
<proteinExistence type="predicted"/>
<dbReference type="EMBL" id="BSNV01000007">
    <property type="protein sequence ID" value="GLQ66063.1"/>
    <property type="molecule type" value="Genomic_DNA"/>
</dbReference>
<keyword evidence="2" id="KW-1185">Reference proteome</keyword>
<dbReference type="RefSeq" id="WP_099287258.1">
    <property type="nucleotide sequence ID" value="NZ_BEWP01000012.1"/>
</dbReference>
<evidence type="ECO:0000313" key="1">
    <source>
        <dbReference type="EMBL" id="GLQ66063.1"/>
    </source>
</evidence>